<gene>
    <name evidence="2" type="ORF">GTQ38_18870</name>
</gene>
<keyword evidence="1" id="KW-0472">Membrane</keyword>
<feature type="transmembrane region" description="Helical" evidence="1">
    <location>
        <begin position="211"/>
        <end position="229"/>
    </location>
</feature>
<sequence length="234" mass="26431">MYKSKNGRLFLKIAAICSFAGALTTALLIFLPNPEAPDFESRVMLFENSLYLTKLWILFLHPQLNLIASLGVAFLLLKKYPWQIILGTLFLLIWALTEMSQQALLIDALNQIWRPGYMAAAGEADKTAYETLIQAANGISDSKYFLVIYGFGLGSLFFGLAFIREEGFGKWIGWALVFIGLLSLSSFGRYYLGLSFLNPPVNFSYTYIYPYLQPLVRIAIGLWIFKAIMRSQDS</sequence>
<dbReference type="RefSeq" id="WP_161437109.1">
    <property type="nucleotide sequence ID" value="NZ_WXYO01000008.1"/>
</dbReference>
<evidence type="ECO:0000313" key="2">
    <source>
        <dbReference type="EMBL" id="NAS14080.1"/>
    </source>
</evidence>
<reference evidence="2 3" key="1">
    <citation type="submission" date="2020-01" db="EMBL/GenBank/DDBJ databases">
        <title>Bacteria diversity of Porities sp.</title>
        <authorList>
            <person name="Wang G."/>
        </authorList>
    </citation>
    <scope>NUCLEOTIDE SEQUENCE [LARGE SCALE GENOMIC DNA]</scope>
    <source>
        <strain evidence="2 3">R33</strain>
    </source>
</reference>
<feature type="transmembrane region" description="Helical" evidence="1">
    <location>
        <begin position="9"/>
        <end position="31"/>
    </location>
</feature>
<name>A0A6L9EH10_9FLAO</name>
<protein>
    <recommendedName>
        <fullName evidence="4">DUF4386 domain-containing protein</fullName>
    </recommendedName>
</protein>
<dbReference type="Proteomes" id="UP000475249">
    <property type="component" value="Unassembled WGS sequence"/>
</dbReference>
<feature type="transmembrane region" description="Helical" evidence="1">
    <location>
        <begin position="171"/>
        <end position="191"/>
    </location>
</feature>
<dbReference type="EMBL" id="WXYO01000008">
    <property type="protein sequence ID" value="NAS14080.1"/>
    <property type="molecule type" value="Genomic_DNA"/>
</dbReference>
<keyword evidence="1" id="KW-1133">Transmembrane helix</keyword>
<feature type="transmembrane region" description="Helical" evidence="1">
    <location>
        <begin position="51"/>
        <end position="77"/>
    </location>
</feature>
<evidence type="ECO:0000313" key="3">
    <source>
        <dbReference type="Proteomes" id="UP000475249"/>
    </source>
</evidence>
<proteinExistence type="predicted"/>
<evidence type="ECO:0008006" key="4">
    <source>
        <dbReference type="Google" id="ProtNLM"/>
    </source>
</evidence>
<feature type="transmembrane region" description="Helical" evidence="1">
    <location>
        <begin position="144"/>
        <end position="164"/>
    </location>
</feature>
<organism evidence="2 3">
    <name type="scientific">Poritiphilus flavus</name>
    <dbReference type="NCBI Taxonomy" id="2697053"/>
    <lineage>
        <taxon>Bacteria</taxon>
        <taxon>Pseudomonadati</taxon>
        <taxon>Bacteroidota</taxon>
        <taxon>Flavobacteriia</taxon>
        <taxon>Flavobacteriales</taxon>
        <taxon>Flavobacteriaceae</taxon>
        <taxon>Poritiphilus</taxon>
    </lineage>
</organism>
<feature type="transmembrane region" description="Helical" evidence="1">
    <location>
        <begin position="84"/>
        <end position="106"/>
    </location>
</feature>
<accession>A0A6L9EH10</accession>
<comment type="caution">
    <text evidence="2">The sequence shown here is derived from an EMBL/GenBank/DDBJ whole genome shotgun (WGS) entry which is preliminary data.</text>
</comment>
<keyword evidence="1" id="KW-0812">Transmembrane</keyword>
<keyword evidence="3" id="KW-1185">Reference proteome</keyword>
<evidence type="ECO:0000256" key="1">
    <source>
        <dbReference type="SAM" id="Phobius"/>
    </source>
</evidence>
<dbReference type="AlphaFoldDB" id="A0A6L9EH10"/>